<gene>
    <name evidence="3" type="ORF">LR394_09090</name>
</gene>
<accession>A0A9X1SSX6</accession>
<dbReference type="PANTHER" id="PTHR35339">
    <property type="entry name" value="LINALOOL DEHYDRATASE_ISOMERASE DOMAIN-CONTAINING PROTEIN"/>
    <property type="match status" value="1"/>
</dbReference>
<protein>
    <submittedName>
        <fullName evidence="3">DUF2264 domain-containing protein</fullName>
    </submittedName>
</protein>
<dbReference type="EMBL" id="JAJOMB010000004">
    <property type="protein sequence ID" value="MCD5311049.1"/>
    <property type="molecule type" value="Genomic_DNA"/>
</dbReference>
<evidence type="ECO:0000256" key="1">
    <source>
        <dbReference type="SAM" id="MobiDB-lite"/>
    </source>
</evidence>
<dbReference type="RefSeq" id="WP_231440606.1">
    <property type="nucleotide sequence ID" value="NZ_JAJOMB010000004.1"/>
</dbReference>
<keyword evidence="4" id="KW-1185">Reference proteome</keyword>
<dbReference type="AlphaFoldDB" id="A0A9X1SSX6"/>
<dbReference type="PANTHER" id="PTHR35339:SF4">
    <property type="entry name" value="LINALOOL DEHYDRATASE_ISOMERASE DOMAIN-CONTAINING PROTEIN"/>
    <property type="match status" value="1"/>
</dbReference>
<evidence type="ECO:0000313" key="4">
    <source>
        <dbReference type="Proteomes" id="UP001138997"/>
    </source>
</evidence>
<organism evidence="3 4">
    <name type="scientific">Kineosporia babensis</name>
    <dbReference type="NCBI Taxonomy" id="499548"/>
    <lineage>
        <taxon>Bacteria</taxon>
        <taxon>Bacillati</taxon>
        <taxon>Actinomycetota</taxon>
        <taxon>Actinomycetes</taxon>
        <taxon>Kineosporiales</taxon>
        <taxon>Kineosporiaceae</taxon>
        <taxon>Kineosporia</taxon>
    </lineage>
</organism>
<reference evidence="3" key="1">
    <citation type="submission" date="2021-11" db="EMBL/GenBank/DDBJ databases">
        <title>Streptomyces corallinus and Kineosporia corallina sp. nov., two new coral-derived marine actinobacteria.</title>
        <authorList>
            <person name="Buangrab K."/>
            <person name="Sutthacheep M."/>
            <person name="Yeemin T."/>
            <person name="Harunari E."/>
            <person name="Igarashi Y."/>
            <person name="Sripreechasak P."/>
            <person name="Kanchanasin P."/>
            <person name="Tanasupawat S."/>
            <person name="Phongsopitanun W."/>
        </authorList>
    </citation>
    <scope>NUCLEOTIDE SEQUENCE</scope>
    <source>
        <strain evidence="3">JCM 31032</strain>
    </source>
</reference>
<feature type="region of interest" description="Disordered" evidence="1">
    <location>
        <begin position="1"/>
        <end position="22"/>
    </location>
</feature>
<name>A0A9X1SSX6_9ACTN</name>
<sequence length="656" mass="71232">MPSPSARRPDPGPSSAPTSLDGRAAWESFASQLLEAAWKHASPSGSLIDLPGPASASGRWSTSHEGFTRTFLAAAFGLHGSGGADPHGWAQRYARGLAAGVDPDHAERWPTIAERRQSVPEAASLAIALSETKPWLWDQLPSRTREQTVEYLAGVVGTAGYTNNWTWFQTVIEAFLAQVGGPWSQDDLDRNEAIQESLYIGDGWYSDGAGPTGTRQNFDYYAGWAWHVYPLLHARIQGRDLSAQHRERLAAYVGQAIELIGSKGAPVLQGRSLTYRFAVLAPFWAAAIAGAGPLAAGEVRTLAERVMRYFLDAGAVDENGLLSIGWHGRFLPLRQLYTGSGSVYWASKGFLGLLLPADHPEWTRNPPEPPVEPVRQRALRAPGWIVVRTHDDGVVRVINHGTDGERHSNGLVPVDRPLYQRMAYSNVTAPDLSPEGTTAPRESHTCLLDAEGQPSHRGRIQTMQLSSRLAVSRSRVHWVDLPGSANLPDNDSWAGQRRGPILTTASVVHGPYELRLAWHQPARSTPHPSPAEDADAVWPADPGPWRIRFYGWQLPVDDVSDTATAEGIRSSVLPVRAIHSSGSQQTSAATPFSRASRTPWAQTSFIQPGQVAAALVVLAPEIPQQAPHLQVAPGRVTVTWPDSVVDEVEAEGVLEL</sequence>
<dbReference type="Pfam" id="PF10022">
    <property type="entry name" value="DUF2264"/>
    <property type="match status" value="1"/>
</dbReference>
<evidence type="ECO:0000259" key="2">
    <source>
        <dbReference type="Pfam" id="PF10022"/>
    </source>
</evidence>
<proteinExistence type="predicted"/>
<dbReference type="InterPro" id="IPR016624">
    <property type="entry name" value="UCP014753"/>
</dbReference>
<evidence type="ECO:0000313" key="3">
    <source>
        <dbReference type="EMBL" id="MCD5311049.1"/>
    </source>
</evidence>
<comment type="caution">
    <text evidence="3">The sequence shown here is derived from an EMBL/GenBank/DDBJ whole genome shotgun (WGS) entry which is preliminary data.</text>
</comment>
<feature type="domain" description="DUF2264" evidence="2">
    <location>
        <begin position="23"/>
        <end position="365"/>
    </location>
</feature>
<dbReference type="Proteomes" id="UP001138997">
    <property type="component" value="Unassembled WGS sequence"/>
</dbReference>
<dbReference type="InterPro" id="IPR049349">
    <property type="entry name" value="DUF2264_N"/>
</dbReference>